<feature type="transmembrane region" description="Helical" evidence="9">
    <location>
        <begin position="90"/>
        <end position="109"/>
    </location>
</feature>
<name>A0A8S9YUC2_9TREM</name>
<evidence type="ECO:0000256" key="1">
    <source>
        <dbReference type="ARBA" id="ARBA00004100"/>
    </source>
</evidence>
<comment type="function">
    <text evidence="1">Receptor for thyrotropin-releasing hormone (TRH). Upon ligand binding, this G-protein-coupled receptor triggers activation of the phosphatidylinositol (IP3)-calcium-protein kinase C (PKC) pathway.</text>
</comment>
<feature type="domain" description="G-protein coupled receptors family 1 profile" evidence="10">
    <location>
        <begin position="28"/>
        <end position="318"/>
    </location>
</feature>
<keyword evidence="8" id="KW-0807">Transducer</keyword>
<dbReference type="OrthoDB" id="5987936at2759"/>
<evidence type="ECO:0000256" key="9">
    <source>
        <dbReference type="SAM" id="Phobius"/>
    </source>
</evidence>
<dbReference type="SUPFAM" id="SSF81321">
    <property type="entry name" value="Family A G protein-coupled receptor-like"/>
    <property type="match status" value="1"/>
</dbReference>
<protein>
    <recommendedName>
        <fullName evidence="3">Thyrotropin-releasing hormone receptor</fullName>
    </recommendedName>
    <alternativeName>
        <fullName evidence="7">Thyroliberin receptor</fullName>
    </alternativeName>
</protein>
<dbReference type="EMBL" id="JTDE01001878">
    <property type="protein sequence ID" value="KAF7258204.1"/>
    <property type="molecule type" value="Genomic_DNA"/>
</dbReference>
<evidence type="ECO:0000313" key="12">
    <source>
        <dbReference type="Proteomes" id="UP000822476"/>
    </source>
</evidence>
<organism evidence="11 12">
    <name type="scientific">Paragonimus skrjabini miyazakii</name>
    <dbReference type="NCBI Taxonomy" id="59628"/>
    <lineage>
        <taxon>Eukaryota</taxon>
        <taxon>Metazoa</taxon>
        <taxon>Spiralia</taxon>
        <taxon>Lophotrochozoa</taxon>
        <taxon>Platyhelminthes</taxon>
        <taxon>Trematoda</taxon>
        <taxon>Digenea</taxon>
        <taxon>Plagiorchiida</taxon>
        <taxon>Troglotremata</taxon>
        <taxon>Troglotrematidae</taxon>
        <taxon>Paragonimus</taxon>
    </lineage>
</organism>
<reference evidence="11" key="1">
    <citation type="submission" date="2019-07" db="EMBL/GenBank/DDBJ databases">
        <title>Annotation for the trematode Paragonimus miyazaki's.</title>
        <authorList>
            <person name="Choi Y.-J."/>
        </authorList>
    </citation>
    <scope>NUCLEOTIDE SEQUENCE</scope>
    <source>
        <strain evidence="11">Japan</strain>
    </source>
</reference>
<feature type="transmembrane region" description="Helical" evidence="9">
    <location>
        <begin position="130"/>
        <end position="151"/>
    </location>
</feature>
<proteinExistence type="inferred from homology"/>
<feature type="transmembrane region" description="Helical" evidence="9">
    <location>
        <begin position="185"/>
        <end position="207"/>
    </location>
</feature>
<feature type="transmembrane region" description="Helical" evidence="9">
    <location>
        <begin position="12"/>
        <end position="38"/>
    </location>
</feature>
<sequence>MPFYFYSVPYRIVGTLSLCIILLIGLIGNLVVLVVVIFSPGLHTPTNCYLVSLSSSDLLVLLSTTLLMIYDLYIPYGHWNFGKTACRLSVCVQYLTVAVSVLSICAFSVERWLGICYPLKAHHMCTVSRAVRIITGIWVFATLHNIPWMFIITTKTYSSVNGPFETCVFESEQIASKTVYTCDLIFYYAFPLCITVIMYAQIGWHLYRDSKPSGMFANNISSRATRNEYESVTVSTHVSHQQLYVLHTMNRMKARKQVVKICLAIVVVFASCWFPYRLLVVYNSYSDAKYVDLCRKPHSVQYDVTQISKSTTTSVVSR</sequence>
<keyword evidence="12" id="KW-1185">Reference proteome</keyword>
<dbReference type="Gene3D" id="1.20.1070.10">
    <property type="entry name" value="Rhodopsin 7-helix transmembrane proteins"/>
    <property type="match status" value="1"/>
</dbReference>
<dbReference type="GO" id="GO:0016020">
    <property type="term" value="C:membrane"/>
    <property type="evidence" value="ECO:0007669"/>
    <property type="project" value="UniProtKB-SubCell"/>
</dbReference>
<keyword evidence="6 9" id="KW-0472">Membrane</keyword>
<accession>A0A8S9YUC2</accession>
<evidence type="ECO:0000256" key="5">
    <source>
        <dbReference type="ARBA" id="ARBA00022989"/>
    </source>
</evidence>
<evidence type="ECO:0000256" key="3">
    <source>
        <dbReference type="ARBA" id="ARBA00018873"/>
    </source>
</evidence>
<comment type="similarity">
    <text evidence="8">Belongs to the G-protein coupled receptor 1 family.</text>
</comment>
<dbReference type="PANTHER" id="PTHR46061">
    <property type="entry name" value="THYROTROPIN-RELEASING HORMONE RECEPTOR"/>
    <property type="match status" value="1"/>
</dbReference>
<dbReference type="GO" id="GO:0004997">
    <property type="term" value="F:thyrotropin-releasing hormone receptor activity"/>
    <property type="evidence" value="ECO:0007669"/>
    <property type="project" value="InterPro"/>
</dbReference>
<dbReference type="PRINTS" id="PR00237">
    <property type="entry name" value="GPCRRHODOPSN"/>
</dbReference>
<comment type="caution">
    <text evidence="11">The sequence shown here is derived from an EMBL/GenBank/DDBJ whole genome shotgun (WGS) entry which is preliminary data.</text>
</comment>
<evidence type="ECO:0000256" key="8">
    <source>
        <dbReference type="RuleBase" id="RU000688"/>
    </source>
</evidence>
<evidence type="ECO:0000256" key="2">
    <source>
        <dbReference type="ARBA" id="ARBA00004370"/>
    </source>
</evidence>
<comment type="subcellular location">
    <subcellularLocation>
        <location evidence="2">Membrane</location>
    </subcellularLocation>
</comment>
<dbReference type="PROSITE" id="PS50262">
    <property type="entry name" value="G_PROTEIN_RECEP_F1_2"/>
    <property type="match status" value="1"/>
</dbReference>
<dbReference type="InterPro" id="IPR017452">
    <property type="entry name" value="GPCR_Rhodpsn_7TM"/>
</dbReference>
<gene>
    <name evidence="11" type="ORF">EG68_04705</name>
</gene>
<dbReference type="InterPro" id="IPR002120">
    <property type="entry name" value="TRH_rcpt_1"/>
</dbReference>
<dbReference type="PROSITE" id="PS00237">
    <property type="entry name" value="G_PROTEIN_RECEP_F1_1"/>
    <property type="match status" value="1"/>
</dbReference>
<evidence type="ECO:0000256" key="6">
    <source>
        <dbReference type="ARBA" id="ARBA00023136"/>
    </source>
</evidence>
<evidence type="ECO:0000313" key="11">
    <source>
        <dbReference type="EMBL" id="KAF7258204.1"/>
    </source>
</evidence>
<dbReference type="InterPro" id="IPR000276">
    <property type="entry name" value="GPCR_Rhodpsn"/>
</dbReference>
<evidence type="ECO:0000256" key="4">
    <source>
        <dbReference type="ARBA" id="ARBA00022692"/>
    </source>
</evidence>
<keyword evidence="8" id="KW-0297">G-protein coupled receptor</keyword>
<keyword evidence="5 9" id="KW-1133">Transmembrane helix</keyword>
<dbReference type="Pfam" id="PF00001">
    <property type="entry name" value="7tm_1"/>
    <property type="match status" value="1"/>
</dbReference>
<keyword evidence="8" id="KW-0675">Receptor</keyword>
<dbReference type="PANTHER" id="PTHR46061:SF3">
    <property type="entry name" value="THYROTROPIN-RELEASING HORMONE RECEPTOR"/>
    <property type="match status" value="1"/>
</dbReference>
<evidence type="ECO:0000259" key="10">
    <source>
        <dbReference type="PROSITE" id="PS50262"/>
    </source>
</evidence>
<feature type="transmembrane region" description="Helical" evidence="9">
    <location>
        <begin position="258"/>
        <end position="276"/>
    </location>
</feature>
<dbReference type="AlphaFoldDB" id="A0A8S9YUC2"/>
<dbReference type="Proteomes" id="UP000822476">
    <property type="component" value="Unassembled WGS sequence"/>
</dbReference>
<evidence type="ECO:0000256" key="7">
    <source>
        <dbReference type="ARBA" id="ARBA00032251"/>
    </source>
</evidence>
<keyword evidence="4 8" id="KW-0812">Transmembrane</keyword>
<feature type="transmembrane region" description="Helical" evidence="9">
    <location>
        <begin position="50"/>
        <end position="70"/>
    </location>
</feature>